<reference evidence="2 3" key="1">
    <citation type="submission" date="2011-04" db="EMBL/GenBank/DDBJ databases">
        <title>The Genome Sequence of Clostridium citroniae WAL-19142.</title>
        <authorList>
            <consortium name="The Broad Institute Genome Sequencing Platform"/>
            <person name="Earl A."/>
            <person name="Ward D."/>
            <person name="Feldgarden M."/>
            <person name="Gevers D."/>
            <person name="Warren Y.A."/>
            <person name="Tyrrell K.L."/>
            <person name="Citron D.M."/>
            <person name="Goldstein E.J."/>
            <person name="Daigneault M."/>
            <person name="Allen-Vercoe E."/>
            <person name="Young S.K."/>
            <person name="Zeng Q."/>
            <person name="Gargeya S."/>
            <person name="Fitzgerald M."/>
            <person name="Haas B."/>
            <person name="Abouelleil A."/>
            <person name="Alvarado L."/>
            <person name="Arachchi H.M."/>
            <person name="Berlin A."/>
            <person name="Brown A."/>
            <person name="Chapman S.B."/>
            <person name="Chen Z."/>
            <person name="Dunbar C."/>
            <person name="Freedman E."/>
            <person name="Gearin G."/>
            <person name="Gellesch M."/>
            <person name="Goldberg J."/>
            <person name="Griggs A."/>
            <person name="Gujja S."/>
            <person name="Heilman E.R."/>
            <person name="Heiman D."/>
            <person name="Howarth C."/>
            <person name="Larson L."/>
            <person name="Lui A."/>
            <person name="MacDonald P.J."/>
            <person name="Mehta T."/>
            <person name="Montmayeur A."/>
            <person name="Murphy C."/>
            <person name="Neiman D."/>
            <person name="Pearson M."/>
            <person name="Priest M."/>
            <person name="Roberts A."/>
            <person name="Saif S."/>
            <person name="Shea T."/>
            <person name="Shenoy N."/>
            <person name="Sisk P."/>
            <person name="Stolte C."/>
            <person name="Sykes S."/>
            <person name="White J."/>
            <person name="Yandava C."/>
            <person name="Wortman J."/>
            <person name="Nusbaum C."/>
            <person name="Birren B."/>
        </authorList>
    </citation>
    <scope>NUCLEOTIDE SEQUENCE [LARGE SCALE GENOMIC DNA]</scope>
    <source>
        <strain evidence="2 3">WAL-19142</strain>
    </source>
</reference>
<sequence length="339" mass="38232">MNREERVRAAIEGREPDRIPASVWMHISDKDQDPRSLAEAMVEFNETYDYDFIKMMPFGAYTVSDWGAKLDIYCDKYKEVEIAAPGIECREDYKRIQPLPAVYGTWGKVLQLSQWLERLVKPGTPYIQTIFSPATTLKKLAGNRMLQDMLECPELVHGALAAITETTIDFVKANIEAGVSGFFFAKQCASYDFMGDAMFAEFCKPYDIQIINAYKDVTWFNVVHIHGSNIRFDEVSAYPCNVINWHDRQSGPSLKEAREKCPKAFLGGLYEGPAIVGSSLEYDSIMSRQGTTPDMIKKHIREAIDMVDGKGLLIGPGCVADPRSPEENLRAVREAVERS</sequence>
<dbReference type="PATRIC" id="fig|742734.4.peg.2611"/>
<accession>A0A0J9C5G1</accession>
<dbReference type="Pfam" id="PF01208">
    <property type="entry name" value="URO-D"/>
    <property type="match status" value="1"/>
</dbReference>
<dbReference type="GO" id="GO:0006779">
    <property type="term" value="P:porphyrin-containing compound biosynthetic process"/>
    <property type="evidence" value="ECO:0007669"/>
    <property type="project" value="InterPro"/>
</dbReference>
<dbReference type="RefSeq" id="WP_048929935.1">
    <property type="nucleotide sequence ID" value="NZ_KQ235878.1"/>
</dbReference>
<dbReference type="OrthoDB" id="7375127at2"/>
<dbReference type="InterPro" id="IPR000257">
    <property type="entry name" value="Uroporphyrinogen_deCOase"/>
</dbReference>
<evidence type="ECO:0000313" key="3">
    <source>
        <dbReference type="Proteomes" id="UP000037392"/>
    </source>
</evidence>
<name>A0A0J9C5G1_9FIRM</name>
<dbReference type="InterPro" id="IPR038071">
    <property type="entry name" value="UROD/MetE-like_sf"/>
</dbReference>
<dbReference type="InterPro" id="IPR052024">
    <property type="entry name" value="Methanogen_methyltrans"/>
</dbReference>
<dbReference type="AlphaFoldDB" id="A0A0J9C5G1"/>
<evidence type="ECO:0000313" key="2">
    <source>
        <dbReference type="EMBL" id="KMW19689.1"/>
    </source>
</evidence>
<gene>
    <name evidence="2" type="ORF">HMPREF9470_02429</name>
</gene>
<evidence type="ECO:0000259" key="1">
    <source>
        <dbReference type="Pfam" id="PF01208"/>
    </source>
</evidence>
<proteinExistence type="predicted"/>
<dbReference type="SUPFAM" id="SSF51726">
    <property type="entry name" value="UROD/MetE-like"/>
    <property type="match status" value="1"/>
</dbReference>
<dbReference type="PANTHER" id="PTHR47099:SF1">
    <property type="entry name" value="METHYLCOBAMIDE:COM METHYLTRANSFERASE MTBA"/>
    <property type="match status" value="1"/>
</dbReference>
<dbReference type="Gene3D" id="3.20.20.210">
    <property type="match status" value="1"/>
</dbReference>
<dbReference type="Proteomes" id="UP000037392">
    <property type="component" value="Unassembled WGS sequence"/>
</dbReference>
<dbReference type="GeneID" id="93164086"/>
<dbReference type="GO" id="GO:0004853">
    <property type="term" value="F:uroporphyrinogen decarboxylase activity"/>
    <property type="evidence" value="ECO:0007669"/>
    <property type="project" value="InterPro"/>
</dbReference>
<protein>
    <recommendedName>
        <fullName evidence="1">Uroporphyrinogen decarboxylase (URO-D) domain-containing protein</fullName>
    </recommendedName>
</protein>
<organism evidence="2 3">
    <name type="scientific">[Clostridium] citroniae WAL-19142</name>
    <dbReference type="NCBI Taxonomy" id="742734"/>
    <lineage>
        <taxon>Bacteria</taxon>
        <taxon>Bacillati</taxon>
        <taxon>Bacillota</taxon>
        <taxon>Clostridia</taxon>
        <taxon>Lachnospirales</taxon>
        <taxon>Lachnospiraceae</taxon>
        <taxon>Enterocloster</taxon>
    </lineage>
</organism>
<dbReference type="EMBL" id="ADLK01000020">
    <property type="protein sequence ID" value="KMW19689.1"/>
    <property type="molecule type" value="Genomic_DNA"/>
</dbReference>
<comment type="caution">
    <text evidence="2">The sequence shown here is derived from an EMBL/GenBank/DDBJ whole genome shotgun (WGS) entry which is preliminary data.</text>
</comment>
<dbReference type="PANTHER" id="PTHR47099">
    <property type="entry name" value="METHYLCOBAMIDE:COM METHYLTRANSFERASE MTBA"/>
    <property type="match status" value="1"/>
</dbReference>
<feature type="domain" description="Uroporphyrinogen decarboxylase (URO-D)" evidence="1">
    <location>
        <begin position="26"/>
        <end position="338"/>
    </location>
</feature>